<proteinExistence type="predicted"/>
<organism evidence="1 2">
    <name type="scientific">Obba rivulosa</name>
    <dbReference type="NCBI Taxonomy" id="1052685"/>
    <lineage>
        <taxon>Eukaryota</taxon>
        <taxon>Fungi</taxon>
        <taxon>Dikarya</taxon>
        <taxon>Basidiomycota</taxon>
        <taxon>Agaricomycotina</taxon>
        <taxon>Agaricomycetes</taxon>
        <taxon>Polyporales</taxon>
        <taxon>Gelatoporiaceae</taxon>
        <taxon>Obba</taxon>
    </lineage>
</organism>
<evidence type="ECO:0000313" key="2">
    <source>
        <dbReference type="Proteomes" id="UP000250043"/>
    </source>
</evidence>
<name>A0A8E2DQF6_9APHY</name>
<accession>A0A8E2DQF6</accession>
<dbReference type="OrthoDB" id="2921803at2759"/>
<sequence length="62" mass="7081">MLLACSLVCRNWLTAMRRHLFSDVILESIAQYAKFAKLLDGSAQTFEGLERYVRSLTISTEL</sequence>
<dbReference type="AlphaFoldDB" id="A0A8E2DQF6"/>
<keyword evidence="2" id="KW-1185">Reference proteome</keyword>
<reference evidence="1 2" key="1">
    <citation type="submission" date="2016-07" db="EMBL/GenBank/DDBJ databases">
        <title>Draft genome of the white-rot fungus Obba rivulosa 3A-2.</title>
        <authorList>
            <consortium name="DOE Joint Genome Institute"/>
            <person name="Miettinen O."/>
            <person name="Riley R."/>
            <person name="Acob R."/>
            <person name="Barry K."/>
            <person name="Cullen D."/>
            <person name="De Vries R."/>
            <person name="Hainaut M."/>
            <person name="Hatakka A."/>
            <person name="Henrissat B."/>
            <person name="Hilden K."/>
            <person name="Kuo R."/>
            <person name="Labutti K."/>
            <person name="Lipzen A."/>
            <person name="Makela M.R."/>
            <person name="Sandor L."/>
            <person name="Spatafora J.W."/>
            <person name="Grigoriev I.V."/>
            <person name="Hibbett D.S."/>
        </authorList>
    </citation>
    <scope>NUCLEOTIDE SEQUENCE [LARGE SCALE GENOMIC DNA]</scope>
    <source>
        <strain evidence="1 2">3A-2</strain>
    </source>
</reference>
<evidence type="ECO:0000313" key="1">
    <source>
        <dbReference type="EMBL" id="OCH93913.1"/>
    </source>
</evidence>
<dbReference type="Proteomes" id="UP000250043">
    <property type="component" value="Unassembled WGS sequence"/>
</dbReference>
<dbReference type="EMBL" id="KV722349">
    <property type="protein sequence ID" value="OCH93913.1"/>
    <property type="molecule type" value="Genomic_DNA"/>
</dbReference>
<gene>
    <name evidence="1" type="ORF">OBBRIDRAFT_238495</name>
</gene>
<protein>
    <submittedName>
        <fullName evidence="1">Uncharacterized protein</fullName>
    </submittedName>
</protein>